<dbReference type="OrthoDB" id="609779at2"/>
<feature type="transmembrane region" description="Helical" evidence="1">
    <location>
        <begin position="745"/>
        <end position="763"/>
    </location>
</feature>
<gene>
    <name evidence="3" type="ORF">EV199_2295</name>
</gene>
<feature type="transmembrane region" description="Helical" evidence="1">
    <location>
        <begin position="263"/>
        <end position="285"/>
    </location>
</feature>
<dbReference type="Pfam" id="PF09822">
    <property type="entry name" value="ABC_transp_aux"/>
    <property type="match status" value="1"/>
</dbReference>
<dbReference type="InterPro" id="IPR029062">
    <property type="entry name" value="Class_I_gatase-like"/>
</dbReference>
<evidence type="ECO:0000256" key="1">
    <source>
        <dbReference type="SAM" id="Phobius"/>
    </source>
</evidence>
<dbReference type="InterPro" id="IPR019196">
    <property type="entry name" value="ABC_transp_unknown"/>
</dbReference>
<protein>
    <submittedName>
        <fullName evidence="3">ABC-2 type transport system permease protein</fullName>
    </submittedName>
</protein>
<feature type="transmembrane region" description="Helical" evidence="1">
    <location>
        <begin position="175"/>
        <end position="196"/>
    </location>
</feature>
<keyword evidence="1" id="KW-1133">Transmembrane helix</keyword>
<evidence type="ECO:0000313" key="4">
    <source>
        <dbReference type="Proteomes" id="UP000293874"/>
    </source>
</evidence>
<keyword evidence="1" id="KW-0812">Transmembrane</keyword>
<feature type="transmembrane region" description="Helical" evidence="1">
    <location>
        <begin position="75"/>
        <end position="92"/>
    </location>
</feature>
<feature type="transmembrane region" description="Helical" evidence="1">
    <location>
        <begin position="232"/>
        <end position="251"/>
    </location>
</feature>
<dbReference type="Pfam" id="PF12679">
    <property type="entry name" value="ABC2_membrane_2"/>
    <property type="match status" value="1"/>
</dbReference>
<name>A0A4Q7N5W4_9BACT</name>
<dbReference type="EMBL" id="SGXA01000001">
    <property type="protein sequence ID" value="RZS76410.1"/>
    <property type="molecule type" value="Genomic_DNA"/>
</dbReference>
<dbReference type="AlphaFoldDB" id="A0A4Q7N5W4"/>
<dbReference type="GO" id="GO:0005886">
    <property type="term" value="C:plasma membrane"/>
    <property type="evidence" value="ECO:0007669"/>
    <property type="project" value="UniProtKB-SubCell"/>
</dbReference>
<accession>A0A4Q7N5W4</accession>
<feature type="domain" description="ABC-type uncharacterised transport system" evidence="2">
    <location>
        <begin position="455"/>
        <end position="701"/>
    </location>
</feature>
<dbReference type="SUPFAM" id="SSF52317">
    <property type="entry name" value="Class I glutamine amidotransferase-like"/>
    <property type="match status" value="1"/>
</dbReference>
<organism evidence="3 4">
    <name type="scientific">Pseudobacter ginsenosidimutans</name>
    <dbReference type="NCBI Taxonomy" id="661488"/>
    <lineage>
        <taxon>Bacteria</taxon>
        <taxon>Pseudomonadati</taxon>
        <taxon>Bacteroidota</taxon>
        <taxon>Chitinophagia</taxon>
        <taxon>Chitinophagales</taxon>
        <taxon>Chitinophagaceae</taxon>
        <taxon>Pseudobacter</taxon>
    </lineage>
</organism>
<feature type="transmembrane region" description="Helical" evidence="1">
    <location>
        <begin position="12"/>
        <end position="36"/>
    </location>
</feature>
<keyword evidence="1" id="KW-0472">Membrane</keyword>
<sequence length="768" mass="86927">MKVIWKIAKAELQAMFYSPVAWLILIIFTFQVGMVYTGNYDSLMRAVTMGYIKLNVPMSQTVNIWSSSTGVFNHVLSYLYLYVPLLTMGVISRELSTGSIKMLYSSPVTTNQIIFGKYLSLLVYGLLLMGVLAVFGIHSVIGIKSADFPVLLCGIFGIYLLFCTYAAIGLFMSSLTSYTVVSAMGTLALLAVLSYTRTLWQDVEGLRELTHWLSISGRVDAFVLGMITTDRLIYFVLISLMFIAFTAIRLNSMRHKSSFFISFGKYAVVLVVVFGLGYFTSMPIFKGYYDVTRTKLNTLTKSSQDVLAKLGEDDLTIHTYANMLEKHFFYALPAMYMFERQLFEQYTRFKPRIKMKTERYYELVANPMMDKQYANMNGKQRWDTMSKMMNLTFPVKSYDEIKQQVDLSGERFRYVKLLQKADGKQTFLRVFDDNQVMPTEREITAAFKRLVMDLPTVGFITGHGERESTSFQDRGYNLIAQEKTFRYALINQGFDIKDFTLANDVPDDIRILILAEPRTALSQEEIDRIKRYIERGGNMIVLGDPASRDRVNPIIAPLGVQLEPGILVKPSAKYQTDLLLSKPTAAGAASNMYLDDLKKRQSVVTMPNASPLSVNPTQGFQAVTWLTSDSTGSWNELETTNFIDEKAVLNPGVGEKAEPFPTVVALSREVKGRTQKIIVTGDADWISNGELGAQRYEMNASNFNLILASFYWLSDNEVPIDMSRPDPTDYTASTSEGVWTGFKIFLKWVLPIGLFAFSLLLWIKRRGK</sequence>
<reference evidence="3 4" key="1">
    <citation type="submission" date="2019-02" db="EMBL/GenBank/DDBJ databases">
        <title>Genomic Encyclopedia of Type Strains, Phase IV (KMG-IV): sequencing the most valuable type-strain genomes for metagenomic binning, comparative biology and taxonomic classification.</title>
        <authorList>
            <person name="Goeker M."/>
        </authorList>
    </citation>
    <scope>NUCLEOTIDE SEQUENCE [LARGE SCALE GENOMIC DNA]</scope>
    <source>
        <strain evidence="3 4">DSM 18116</strain>
    </source>
</reference>
<evidence type="ECO:0000313" key="3">
    <source>
        <dbReference type="EMBL" id="RZS76410.1"/>
    </source>
</evidence>
<comment type="caution">
    <text evidence="3">The sequence shown here is derived from an EMBL/GenBank/DDBJ whole genome shotgun (WGS) entry which is preliminary data.</text>
</comment>
<dbReference type="GO" id="GO:0140359">
    <property type="term" value="F:ABC-type transporter activity"/>
    <property type="evidence" value="ECO:0007669"/>
    <property type="project" value="InterPro"/>
</dbReference>
<feature type="transmembrane region" description="Helical" evidence="1">
    <location>
        <begin position="148"/>
        <end position="168"/>
    </location>
</feature>
<feature type="transmembrane region" description="Helical" evidence="1">
    <location>
        <begin position="121"/>
        <end position="142"/>
    </location>
</feature>
<proteinExistence type="predicted"/>
<dbReference type="RefSeq" id="WP_130540711.1">
    <property type="nucleotide sequence ID" value="NZ_CP042431.1"/>
</dbReference>
<evidence type="ECO:0000259" key="2">
    <source>
        <dbReference type="Pfam" id="PF09822"/>
    </source>
</evidence>
<dbReference type="Proteomes" id="UP000293874">
    <property type="component" value="Unassembled WGS sequence"/>
</dbReference>
<keyword evidence="4" id="KW-1185">Reference proteome</keyword>